<dbReference type="OMA" id="VMIYLEF"/>
<dbReference type="EMBL" id="GL732540">
    <property type="protein sequence ID" value="EFX82090.1"/>
    <property type="molecule type" value="Genomic_DNA"/>
</dbReference>
<evidence type="ECO:0000313" key="1">
    <source>
        <dbReference type="EMBL" id="EFX82090.1"/>
    </source>
</evidence>
<organism evidence="1 2">
    <name type="scientific">Daphnia pulex</name>
    <name type="common">Water flea</name>
    <dbReference type="NCBI Taxonomy" id="6669"/>
    <lineage>
        <taxon>Eukaryota</taxon>
        <taxon>Metazoa</taxon>
        <taxon>Ecdysozoa</taxon>
        <taxon>Arthropoda</taxon>
        <taxon>Crustacea</taxon>
        <taxon>Branchiopoda</taxon>
        <taxon>Diplostraca</taxon>
        <taxon>Cladocera</taxon>
        <taxon>Anomopoda</taxon>
        <taxon>Daphniidae</taxon>
        <taxon>Daphnia</taxon>
    </lineage>
</organism>
<dbReference type="OrthoDB" id="6368480at2759"/>
<evidence type="ECO:0008006" key="3">
    <source>
        <dbReference type="Google" id="ProtNLM"/>
    </source>
</evidence>
<dbReference type="HOGENOM" id="CLU_033666_12_0_1"/>
<dbReference type="GO" id="GO:0003676">
    <property type="term" value="F:nucleic acid binding"/>
    <property type="evidence" value="ECO:0007669"/>
    <property type="project" value="InterPro"/>
</dbReference>
<sequence length="131" mass="15573">MDAKMYHGILVQGVRQAKEIFKGERFYWQEDNDPKHSANINRGYLSRKEKDGTLIHLEWPPQSPDLSPIEQIWDYVKSKMDTTERSSKEVMWQKIQKEWNKIPKKVLRKYILSLKSRCAACLNAKGYHTKY</sequence>
<dbReference type="Gene3D" id="3.30.420.10">
    <property type="entry name" value="Ribonuclease H-like superfamily/Ribonuclease H"/>
    <property type="match status" value="1"/>
</dbReference>
<dbReference type="PhylomeDB" id="E9GDJ1"/>
<accession>E9GDJ1</accession>
<dbReference type="InParanoid" id="E9GDJ1"/>
<dbReference type="Proteomes" id="UP000000305">
    <property type="component" value="Unassembled WGS sequence"/>
</dbReference>
<dbReference type="AlphaFoldDB" id="E9GDJ1"/>
<proteinExistence type="predicted"/>
<gene>
    <name evidence="1" type="ORF">DAPPUDRAFT_101484</name>
</gene>
<evidence type="ECO:0000313" key="2">
    <source>
        <dbReference type="Proteomes" id="UP000000305"/>
    </source>
</evidence>
<dbReference type="KEGG" id="dpx:DAPPUDRAFT_101484"/>
<dbReference type="STRING" id="6669.E9GDJ1"/>
<dbReference type="PANTHER" id="PTHR47326:SF1">
    <property type="entry name" value="HTH PSQ-TYPE DOMAIN-CONTAINING PROTEIN"/>
    <property type="match status" value="1"/>
</dbReference>
<name>E9GDJ1_DAPPU</name>
<dbReference type="PANTHER" id="PTHR47326">
    <property type="entry name" value="TRANSPOSABLE ELEMENT TC3 TRANSPOSASE-LIKE PROTEIN"/>
    <property type="match status" value="1"/>
</dbReference>
<dbReference type="InterPro" id="IPR036397">
    <property type="entry name" value="RNaseH_sf"/>
</dbReference>
<protein>
    <recommendedName>
        <fullName evidence="3">Tc1-like transposase DDE domain-containing protein</fullName>
    </recommendedName>
</protein>
<reference evidence="1 2" key="1">
    <citation type="journal article" date="2011" name="Science">
        <title>The ecoresponsive genome of Daphnia pulex.</title>
        <authorList>
            <person name="Colbourne J.K."/>
            <person name="Pfrender M.E."/>
            <person name="Gilbert D."/>
            <person name="Thomas W.K."/>
            <person name="Tucker A."/>
            <person name="Oakley T.H."/>
            <person name="Tokishita S."/>
            <person name="Aerts A."/>
            <person name="Arnold G.J."/>
            <person name="Basu M.K."/>
            <person name="Bauer D.J."/>
            <person name="Caceres C.E."/>
            <person name="Carmel L."/>
            <person name="Casola C."/>
            <person name="Choi J.H."/>
            <person name="Detter J.C."/>
            <person name="Dong Q."/>
            <person name="Dusheyko S."/>
            <person name="Eads B.D."/>
            <person name="Frohlich T."/>
            <person name="Geiler-Samerotte K.A."/>
            <person name="Gerlach D."/>
            <person name="Hatcher P."/>
            <person name="Jogdeo S."/>
            <person name="Krijgsveld J."/>
            <person name="Kriventseva E.V."/>
            <person name="Kultz D."/>
            <person name="Laforsch C."/>
            <person name="Lindquist E."/>
            <person name="Lopez J."/>
            <person name="Manak J.R."/>
            <person name="Muller J."/>
            <person name="Pangilinan J."/>
            <person name="Patwardhan R.P."/>
            <person name="Pitluck S."/>
            <person name="Pritham E.J."/>
            <person name="Rechtsteiner A."/>
            <person name="Rho M."/>
            <person name="Rogozin I.B."/>
            <person name="Sakarya O."/>
            <person name="Salamov A."/>
            <person name="Schaack S."/>
            <person name="Shapiro H."/>
            <person name="Shiga Y."/>
            <person name="Skalitzky C."/>
            <person name="Smith Z."/>
            <person name="Souvorov A."/>
            <person name="Sung W."/>
            <person name="Tang Z."/>
            <person name="Tsuchiya D."/>
            <person name="Tu H."/>
            <person name="Vos H."/>
            <person name="Wang M."/>
            <person name="Wolf Y.I."/>
            <person name="Yamagata H."/>
            <person name="Yamada T."/>
            <person name="Ye Y."/>
            <person name="Shaw J.R."/>
            <person name="Andrews J."/>
            <person name="Crease T.J."/>
            <person name="Tang H."/>
            <person name="Lucas S.M."/>
            <person name="Robertson H.M."/>
            <person name="Bork P."/>
            <person name="Koonin E.V."/>
            <person name="Zdobnov E.M."/>
            <person name="Grigoriev I.V."/>
            <person name="Lynch M."/>
            <person name="Boore J.L."/>
        </authorList>
    </citation>
    <scope>NUCLEOTIDE SEQUENCE [LARGE SCALE GENOMIC DNA]</scope>
</reference>
<keyword evidence="2" id="KW-1185">Reference proteome</keyword>